<gene>
    <name evidence="2" type="ORF">PQQ63_23760</name>
</gene>
<proteinExistence type="predicted"/>
<feature type="domain" description="Aldehyde oxidase/xanthine dehydrogenase second molybdopterin binding" evidence="1">
    <location>
        <begin position="2"/>
        <end position="239"/>
    </location>
</feature>
<dbReference type="Proteomes" id="UP001629432">
    <property type="component" value="Unassembled WGS sequence"/>
</dbReference>
<dbReference type="InterPro" id="IPR052516">
    <property type="entry name" value="N-heterocyclic_Hydroxylase"/>
</dbReference>
<comment type="caution">
    <text evidence="2">The sequence shown here is derived from an EMBL/GenBank/DDBJ whole genome shotgun (WGS) entry which is preliminary data.</text>
</comment>
<organism evidence="2 3">
    <name type="scientific">Paraburkholderia metrosideri</name>
    <dbReference type="NCBI Taxonomy" id="580937"/>
    <lineage>
        <taxon>Bacteria</taxon>
        <taxon>Pseudomonadati</taxon>
        <taxon>Pseudomonadota</taxon>
        <taxon>Betaproteobacteria</taxon>
        <taxon>Burkholderiales</taxon>
        <taxon>Burkholderiaceae</taxon>
        <taxon>Paraburkholderia</taxon>
    </lineage>
</organism>
<reference evidence="2 3" key="1">
    <citation type="journal article" date="2024" name="Chem. Sci.">
        <title>Discovery of megapolipeptins by genome mining of a Burkholderiales bacteria collection.</title>
        <authorList>
            <person name="Paulo B.S."/>
            <person name="Recchia M.J.J."/>
            <person name="Lee S."/>
            <person name="Fergusson C.H."/>
            <person name="Romanowski S.B."/>
            <person name="Hernandez A."/>
            <person name="Krull N."/>
            <person name="Liu D.Y."/>
            <person name="Cavanagh H."/>
            <person name="Bos A."/>
            <person name="Gray C.A."/>
            <person name="Murphy B.T."/>
            <person name="Linington R.G."/>
            <person name="Eustaquio A.S."/>
        </authorList>
    </citation>
    <scope>NUCLEOTIDE SEQUENCE [LARGE SCALE GENOMIC DNA]</scope>
    <source>
        <strain evidence="2 3">RL17-338-BIC-A</strain>
    </source>
</reference>
<keyword evidence="3" id="KW-1185">Reference proteome</keyword>
<dbReference type="PANTHER" id="PTHR47495">
    <property type="entry name" value="ALDEHYDE DEHYDROGENASE"/>
    <property type="match status" value="1"/>
</dbReference>
<dbReference type="SUPFAM" id="SSF56003">
    <property type="entry name" value="Molybdenum cofactor-binding domain"/>
    <property type="match status" value="1"/>
</dbReference>
<protein>
    <submittedName>
        <fullName evidence="2">Molybdopterin-dependent oxidoreductase</fullName>
    </submittedName>
</protein>
<name>A0ABW9DYI5_9BURK</name>
<evidence type="ECO:0000313" key="2">
    <source>
        <dbReference type="EMBL" id="MFM0639709.1"/>
    </source>
</evidence>
<evidence type="ECO:0000259" key="1">
    <source>
        <dbReference type="Pfam" id="PF20256"/>
    </source>
</evidence>
<dbReference type="PANTHER" id="PTHR47495:SF2">
    <property type="entry name" value="ALDEHYDE DEHYDROGENASE"/>
    <property type="match status" value="1"/>
</dbReference>
<dbReference type="InterPro" id="IPR046867">
    <property type="entry name" value="AldOxase/xan_DH_MoCoBD2"/>
</dbReference>
<dbReference type="EMBL" id="JAQQCF010000022">
    <property type="protein sequence ID" value="MFM0639709.1"/>
    <property type="molecule type" value="Genomic_DNA"/>
</dbReference>
<sequence length="302" mass="31486">MSVELNQDGTARVATATQDIGTGTYTILAQLVAEATGIELEKIKVAIGDSRLPPGPLSGGSQVTASLVPAVAQAAHAAIQQMLTTATRVDGSPLVKHRPDSLAFGDGMVYRRGPPPGTGVPFARILQAAQISNVSGKGRSGPSQSDPDASRISIHSYCAHFVEVTWQPETARLRVSQVLSVIDGGKIINTRTGRNQIEGAIAMGVGMALFEEADYDPVSGAALNSSLADYMMTTNADLPRIDVTLLNYPDIALNSIGARGIGEIGLVSAAPAIANAVFHATGVRVRDLPIRIEDLLLSEVVA</sequence>
<accession>A0ABW9DYI5</accession>
<dbReference type="Gene3D" id="3.30.365.10">
    <property type="entry name" value="Aldehyde oxidase/xanthine dehydrogenase, molybdopterin binding domain"/>
    <property type="match status" value="2"/>
</dbReference>
<evidence type="ECO:0000313" key="3">
    <source>
        <dbReference type="Proteomes" id="UP001629432"/>
    </source>
</evidence>
<dbReference type="InterPro" id="IPR037165">
    <property type="entry name" value="AldOxase/xan_DH_Mopterin-bd_sf"/>
</dbReference>
<dbReference type="Pfam" id="PF20256">
    <property type="entry name" value="MoCoBD_2"/>
    <property type="match status" value="1"/>
</dbReference>